<feature type="compositionally biased region" description="Basic and acidic residues" evidence="1">
    <location>
        <begin position="464"/>
        <end position="491"/>
    </location>
</feature>
<reference evidence="2 3" key="1">
    <citation type="submission" date="2024-07" db="EMBL/GenBank/DDBJ databases">
        <title>Draft sequence of the Neodothiora populina.</title>
        <authorList>
            <person name="Drown D.D."/>
            <person name="Schuette U.S."/>
            <person name="Buechlein A.B."/>
            <person name="Rusch D.R."/>
            <person name="Winton L.W."/>
            <person name="Adams G.A."/>
        </authorList>
    </citation>
    <scope>NUCLEOTIDE SEQUENCE [LARGE SCALE GENOMIC DNA]</scope>
    <source>
        <strain evidence="2 3">CPC 39397</strain>
    </source>
</reference>
<name>A0ABR3P8J9_9PEZI</name>
<dbReference type="RefSeq" id="XP_069198764.1">
    <property type="nucleotide sequence ID" value="XM_069342263.1"/>
</dbReference>
<feature type="compositionally biased region" description="Low complexity" evidence="1">
    <location>
        <begin position="595"/>
        <end position="611"/>
    </location>
</feature>
<dbReference type="Proteomes" id="UP001562354">
    <property type="component" value="Unassembled WGS sequence"/>
</dbReference>
<organism evidence="2 3">
    <name type="scientific">Neodothiora populina</name>
    <dbReference type="NCBI Taxonomy" id="2781224"/>
    <lineage>
        <taxon>Eukaryota</taxon>
        <taxon>Fungi</taxon>
        <taxon>Dikarya</taxon>
        <taxon>Ascomycota</taxon>
        <taxon>Pezizomycotina</taxon>
        <taxon>Dothideomycetes</taxon>
        <taxon>Dothideomycetidae</taxon>
        <taxon>Dothideales</taxon>
        <taxon>Dothioraceae</taxon>
        <taxon>Neodothiora</taxon>
    </lineage>
</organism>
<dbReference type="GeneID" id="95976581"/>
<gene>
    <name evidence="2" type="ORF">AAFC00_002879</name>
</gene>
<feature type="region of interest" description="Disordered" evidence="1">
    <location>
        <begin position="388"/>
        <end position="448"/>
    </location>
</feature>
<feature type="compositionally biased region" description="Polar residues" evidence="1">
    <location>
        <begin position="1004"/>
        <end position="1017"/>
    </location>
</feature>
<proteinExistence type="predicted"/>
<feature type="compositionally biased region" description="Basic and acidic residues" evidence="1">
    <location>
        <begin position="562"/>
        <end position="574"/>
    </location>
</feature>
<feature type="compositionally biased region" description="Low complexity" evidence="1">
    <location>
        <begin position="492"/>
        <end position="507"/>
    </location>
</feature>
<feature type="compositionally biased region" description="Polar residues" evidence="1">
    <location>
        <begin position="575"/>
        <end position="585"/>
    </location>
</feature>
<sequence>MPTLRQLTCSIELGSTDLKLDEFGTRYGDGHVETYVAVPYEDISFSIHLTSKGYVAPGIAFFVFIDGQYQCNRNRRGLLVPEHNTPSKQYEIDLRARQKETKQPDGSFIGRDWTFHELNTGNVQKAQHVSTTFLDNVGTIEVVVLRCKENPAPEPLLKDAHARKSAQQAPCVAVKRSASPPQVAEVSKADAPQKTSSTLGGFMGLFDGAADNSDLDDWPTMKCPPGTGYTYNYARRVDPDHKDVPHKRQTTPKPWHLPSDPIVAHYGPIPQVQTILSNTPESEDHYSGRERVRRDVKSTPLHGATSPCPPRQTRFHAMPDQHAENLGGYAYPVGSPFVACYPNGYPLNSGHAAPPAGGEPQYYPYAYPAEAYQFDRPFTNQRFYAHEASAPPPAQGPPGAHHHHAPKTSRAGRERVGKSLDERQNPDVGSLPPSPRWSKAGRAHGHSAYNDAQHDTAAAGRWQMRDWSDTPTSSEDKKPHDTTSYHPDNRSTSKSGKSGSSHNGLSSPRDSAKQDSGVKSAAYQSPWDDNDAAQNQVQSNDRGKVISSDQQDGWSWNVNNKPSEKAEAWDDQQRSHCASHTSPPNEQDKKDTSKKSSGAASGWAEAAPEAWNSENKSAEHVEVTQPFTWETTSKKGSVKQSSHTKSANRGGSVKSAAHNDRKTEDDWAQVTCQAAGADWHETEEHHAQPSSDKTKEYRRTSGIGKTQPESTVRESVSASATQKLKVTSVAGDAKVVSEVQKTSKVSERANTSEEKKHKSAGNAGDPHVNPSHKKSGHAKTASCSRSKAEQTTNSSDGTAPHLPHTKEYWKSWNKRPGSLLSKEEQDSAKNRNAQDPYLGPAEPLPLIPEDSSLAIKGKIKHQVQIGKAAAYFHLCARPEYLDSMNLPYAVFTFKYRSKETLERKFGMRIEDDNAAQTKARLADLSKEQLVEEVLNLKSKSKSPASARSMSSKEKVNAWDAGTKPARSEKKTSSTTASLHRTSKTKTKTRSKTIEAGNIADGNGDRSNASNTAPSHSKANPPRAVR</sequence>
<feature type="compositionally biased region" description="Basic and acidic residues" evidence="1">
    <location>
        <begin position="678"/>
        <end position="699"/>
    </location>
</feature>
<feature type="compositionally biased region" description="Polar residues" evidence="1">
    <location>
        <begin position="703"/>
        <end position="725"/>
    </location>
</feature>
<feature type="compositionally biased region" description="Basic and acidic residues" evidence="1">
    <location>
        <begin position="411"/>
        <end position="425"/>
    </location>
</feature>
<feature type="compositionally biased region" description="Basic and acidic residues" evidence="1">
    <location>
        <begin position="282"/>
        <end position="297"/>
    </location>
</feature>
<dbReference type="EMBL" id="JBFMKM010000012">
    <property type="protein sequence ID" value="KAL1302488.1"/>
    <property type="molecule type" value="Genomic_DNA"/>
</dbReference>
<feature type="region of interest" description="Disordered" evidence="1">
    <location>
        <begin position="238"/>
        <end position="259"/>
    </location>
</feature>
<feature type="compositionally biased region" description="Basic and acidic residues" evidence="1">
    <location>
        <begin position="744"/>
        <end position="756"/>
    </location>
</feature>
<feature type="region of interest" description="Disordered" evidence="1">
    <location>
        <begin position="937"/>
        <end position="1025"/>
    </location>
</feature>
<feature type="region of interest" description="Disordered" evidence="1">
    <location>
        <begin position="464"/>
        <end position="845"/>
    </location>
</feature>
<evidence type="ECO:0000313" key="2">
    <source>
        <dbReference type="EMBL" id="KAL1302488.1"/>
    </source>
</evidence>
<comment type="caution">
    <text evidence="2">The sequence shown here is derived from an EMBL/GenBank/DDBJ whole genome shotgun (WGS) entry which is preliminary data.</text>
</comment>
<keyword evidence="3" id="KW-1185">Reference proteome</keyword>
<accession>A0ABR3P8J9</accession>
<evidence type="ECO:0000313" key="3">
    <source>
        <dbReference type="Proteomes" id="UP001562354"/>
    </source>
</evidence>
<feature type="compositionally biased region" description="Polar residues" evidence="1">
    <location>
        <begin position="781"/>
        <end position="797"/>
    </location>
</feature>
<feature type="compositionally biased region" description="Polar residues" evidence="1">
    <location>
        <begin position="625"/>
        <end position="649"/>
    </location>
</feature>
<feature type="compositionally biased region" description="Polar residues" evidence="1">
    <location>
        <begin position="547"/>
        <end position="561"/>
    </location>
</feature>
<feature type="region of interest" description="Disordered" evidence="1">
    <location>
        <begin position="279"/>
        <end position="314"/>
    </location>
</feature>
<evidence type="ECO:0000256" key="1">
    <source>
        <dbReference type="SAM" id="MobiDB-lite"/>
    </source>
</evidence>
<feature type="compositionally biased region" description="Basic residues" evidence="1">
    <location>
        <begin position="980"/>
        <end position="990"/>
    </location>
</feature>
<protein>
    <submittedName>
        <fullName evidence="2">Uncharacterized protein</fullName>
    </submittedName>
</protein>